<dbReference type="OrthoDB" id="9793351at2"/>
<keyword evidence="1" id="KW-0620">Polyamine biosynthesis</keyword>
<dbReference type="AlphaFoldDB" id="A0A328AMY1"/>
<name>A0A328AMY1_9CAUL</name>
<evidence type="ECO:0000256" key="2">
    <source>
        <dbReference type="SAM" id="MobiDB-lite"/>
    </source>
</evidence>
<feature type="compositionally biased region" description="Basic residues" evidence="2">
    <location>
        <begin position="239"/>
        <end position="253"/>
    </location>
</feature>
<dbReference type="GO" id="GO:0006596">
    <property type="term" value="P:polyamine biosynthetic process"/>
    <property type="evidence" value="ECO:0007669"/>
    <property type="project" value="UniProtKB-KW"/>
</dbReference>
<feature type="compositionally biased region" description="Low complexity" evidence="2">
    <location>
        <begin position="228"/>
        <end position="238"/>
    </location>
</feature>
<sequence>MIPWEHLDTAQIPGGGELRLMRRGAELSIMSGSIELMNSRLSGSEQALAELTCAPLAGAARPRVLIGGLGMGFTLRAALAALPAAAEVVVAELVPAVVEWARGPMAQIFAGCLEDPRVAIRVADVADLIAEAQGAYDAILLDVDNGPGGLNRAANDGLYGLPGLAAAAAALGPGGVLAVWSATPDDAFAQRLRRSGYLVEEKRVRATGSKRGARHVIWLARKPAGEISPVARPSSSAAPHRRRRNGSPRPSRP</sequence>
<evidence type="ECO:0000256" key="1">
    <source>
        <dbReference type="ARBA" id="ARBA00023115"/>
    </source>
</evidence>
<feature type="region of interest" description="Disordered" evidence="2">
    <location>
        <begin position="227"/>
        <end position="253"/>
    </location>
</feature>
<dbReference type="EMBL" id="QFYQ01000001">
    <property type="protein sequence ID" value="RAK54258.1"/>
    <property type="molecule type" value="Genomic_DNA"/>
</dbReference>
<dbReference type="Gene3D" id="3.40.50.150">
    <property type="entry name" value="Vaccinia Virus protein VP39"/>
    <property type="match status" value="1"/>
</dbReference>
<dbReference type="PANTHER" id="PTHR43317:SF3">
    <property type="entry name" value="BLR2883 PROTEIN"/>
    <property type="match status" value="1"/>
</dbReference>
<proteinExistence type="predicted"/>
<accession>A0A328AMY1</accession>
<comment type="caution">
    <text evidence="3">The sequence shown here is derived from an EMBL/GenBank/DDBJ whole genome shotgun (WGS) entry which is preliminary data.</text>
</comment>
<dbReference type="SUPFAM" id="SSF53335">
    <property type="entry name" value="S-adenosyl-L-methionine-dependent methyltransferases"/>
    <property type="match status" value="1"/>
</dbReference>
<dbReference type="RefSeq" id="WP_111528009.1">
    <property type="nucleotide sequence ID" value="NZ_JBHRSG010000002.1"/>
</dbReference>
<evidence type="ECO:0000313" key="3">
    <source>
        <dbReference type="EMBL" id="RAK54258.1"/>
    </source>
</evidence>
<protein>
    <submittedName>
        <fullName evidence="3">Spermidine synthase</fullName>
    </submittedName>
</protein>
<keyword evidence="4" id="KW-1185">Reference proteome</keyword>
<reference evidence="4" key="1">
    <citation type="submission" date="2018-05" db="EMBL/GenBank/DDBJ databases">
        <authorList>
            <person name="Li X."/>
        </authorList>
    </citation>
    <scope>NUCLEOTIDE SEQUENCE [LARGE SCALE GENOMIC DNA]</scope>
    <source>
        <strain evidence="4">LX32</strain>
    </source>
</reference>
<dbReference type="PANTHER" id="PTHR43317">
    <property type="entry name" value="THERMOSPERMINE SYNTHASE ACAULIS5"/>
    <property type="match status" value="1"/>
</dbReference>
<evidence type="ECO:0000313" key="4">
    <source>
        <dbReference type="Proteomes" id="UP000249254"/>
    </source>
</evidence>
<organism evidence="3 4">
    <name type="scientific">Phenylobacterium soli</name>
    <dbReference type="NCBI Taxonomy" id="2170551"/>
    <lineage>
        <taxon>Bacteria</taxon>
        <taxon>Pseudomonadati</taxon>
        <taxon>Pseudomonadota</taxon>
        <taxon>Alphaproteobacteria</taxon>
        <taxon>Caulobacterales</taxon>
        <taxon>Caulobacteraceae</taxon>
        <taxon>Phenylobacterium</taxon>
    </lineage>
</organism>
<gene>
    <name evidence="3" type="ORF">DJ017_06835</name>
</gene>
<dbReference type="Proteomes" id="UP000249254">
    <property type="component" value="Unassembled WGS sequence"/>
</dbReference>
<dbReference type="InterPro" id="IPR029063">
    <property type="entry name" value="SAM-dependent_MTases_sf"/>
</dbReference>